<dbReference type="PANTHER" id="PTHR31288:SF5">
    <property type="entry name" value="PROTEIN MANNAN SYNTHESIS-RELATED 1"/>
    <property type="match status" value="1"/>
</dbReference>
<evidence type="ECO:0000313" key="7">
    <source>
        <dbReference type="EMBL" id="ABR16242.1"/>
    </source>
</evidence>
<evidence type="ECO:0000256" key="4">
    <source>
        <dbReference type="ARBA" id="ARBA00023253"/>
    </source>
</evidence>
<dbReference type="EMBL" id="EF676333">
    <property type="protein sequence ID" value="ABR16242.1"/>
    <property type="molecule type" value="mRNA"/>
</dbReference>
<sequence>MGVDVRQIAGAILTLSMFVMLGNMIKKDHFSDTTATLEVNYSNGPAPSEDAAYATSKGVITKEKEPNNLWRTTEPALNPCWDDKITKSTEKSAGFVQFRLSNGPHYHVSQVADAIVVAKYLGATLVLPEIKGSSADENSKFEEIYDADKFINSLRDVVKVARQLPNDKIARRTVLVKIPHRVTEEYIEENVEPIFRRKRSIMLSIFFQSIDMKIKEGSNPGIESVRCFGMYGVLEFHPDIRRVGDKMLKKLHDAGDGSLRHFVAIDLRMDILLEKGCENAGGSIRSGTKKCFGAQDVGIFLRKVGFQTDTPLYLTQSTWHENLNSLKDIFPNVYTKENSMPSDEKEQLFHSGRTEFERALDFFICSNSDVFVPAISGMFYANVVGHRIAAGRTQILVPTTKQNSTALLSDSVSRYIIDKNHLAYSCLC</sequence>
<name>B8LKR2_PICSI</name>
<evidence type="ECO:0000256" key="1">
    <source>
        <dbReference type="ARBA" id="ARBA00007737"/>
    </source>
</evidence>
<dbReference type="CDD" id="cd11299">
    <property type="entry name" value="O-FucT_plant"/>
    <property type="match status" value="1"/>
</dbReference>
<keyword evidence="3" id="KW-0808">Transferase</keyword>
<dbReference type="InterPro" id="IPR019378">
    <property type="entry name" value="GDP-Fuc_O-FucTrfase"/>
</dbReference>
<comment type="similarity">
    <text evidence="1">Belongs to the glycosyltransferase GT106 family.</text>
</comment>
<dbReference type="GO" id="GO:0016757">
    <property type="term" value="F:glycosyltransferase activity"/>
    <property type="evidence" value="ECO:0007669"/>
    <property type="project" value="UniProtKB-KW"/>
</dbReference>
<keyword evidence="4" id="KW-0294">Fucose metabolism</keyword>
<evidence type="ECO:0000256" key="5">
    <source>
        <dbReference type="ARBA" id="ARBA00023277"/>
    </source>
</evidence>
<proteinExistence type="evidence at transcript level"/>
<organism evidence="7">
    <name type="scientific">Picea sitchensis</name>
    <name type="common">Sitka spruce</name>
    <name type="synonym">Pinus sitchensis</name>
    <dbReference type="NCBI Taxonomy" id="3332"/>
    <lineage>
        <taxon>Eukaryota</taxon>
        <taxon>Viridiplantae</taxon>
        <taxon>Streptophyta</taxon>
        <taxon>Embryophyta</taxon>
        <taxon>Tracheophyta</taxon>
        <taxon>Spermatophyta</taxon>
        <taxon>Pinopsida</taxon>
        <taxon>Pinidae</taxon>
        <taxon>Conifers I</taxon>
        <taxon>Pinales</taxon>
        <taxon>Pinaceae</taxon>
        <taxon>Picea</taxon>
    </lineage>
</organism>
<dbReference type="AlphaFoldDB" id="B8LKR2"/>
<dbReference type="InterPro" id="IPR024709">
    <property type="entry name" value="FucosylTrfase_pln"/>
</dbReference>
<dbReference type="PIRSF" id="PIRSF009360">
    <property type="entry name" value="UCP009360"/>
    <property type="match status" value="1"/>
</dbReference>
<keyword evidence="2" id="KW-0328">Glycosyltransferase</keyword>
<dbReference type="Pfam" id="PF10250">
    <property type="entry name" value="O-FucT"/>
    <property type="match status" value="1"/>
</dbReference>
<evidence type="ECO:0000256" key="2">
    <source>
        <dbReference type="ARBA" id="ARBA00022676"/>
    </source>
</evidence>
<reference evidence="7" key="1">
    <citation type="submission" date="2007-06" db="EMBL/GenBank/DDBJ databases">
        <title>Full length cDNA sequences from Sitka Spruce (Picea sitchensis).</title>
        <authorList>
            <person name="Ralph S.G."/>
            <person name="Chun H.E."/>
            <person name="Liao N."/>
            <person name="Ali J."/>
            <person name="Reid K."/>
            <person name="Kolosova N."/>
            <person name="Cooper N."/>
            <person name="Cullis C."/>
            <person name="Jancsik S."/>
            <person name="Moore R."/>
            <person name="Mayo M."/>
            <person name="Wagner S."/>
            <person name="Holt R.A."/>
            <person name="Jones S.J.M."/>
            <person name="Marra M.A."/>
            <person name="Ritland C.E."/>
            <person name="Ritland K."/>
            <person name="Bohlmann J."/>
        </authorList>
    </citation>
    <scope>NUCLEOTIDE SEQUENCE</scope>
    <source>
        <tissue evidence="7">Green portion of the leader tissue</tissue>
    </source>
</reference>
<dbReference type="GO" id="GO:0006004">
    <property type="term" value="P:fucose metabolic process"/>
    <property type="evidence" value="ECO:0007669"/>
    <property type="project" value="UniProtKB-KW"/>
</dbReference>
<keyword evidence="5" id="KW-0119">Carbohydrate metabolism</keyword>
<evidence type="ECO:0000256" key="3">
    <source>
        <dbReference type="ARBA" id="ARBA00022679"/>
    </source>
</evidence>
<accession>B8LKR2</accession>
<evidence type="ECO:0000256" key="6">
    <source>
        <dbReference type="ARBA" id="ARBA00030350"/>
    </source>
</evidence>
<protein>
    <recommendedName>
        <fullName evidence="6">O-fucosyltransferase family protein</fullName>
    </recommendedName>
</protein>
<dbReference type="OMA" id="FEDMYDV"/>
<dbReference type="PANTHER" id="PTHR31288">
    <property type="entry name" value="O-FUCOSYLTRANSFERASE FAMILY PROTEIN"/>
    <property type="match status" value="1"/>
</dbReference>